<evidence type="ECO:0000256" key="4">
    <source>
        <dbReference type="ARBA" id="ARBA00022475"/>
    </source>
</evidence>
<keyword evidence="3" id="KW-0813">Transport</keyword>
<organism evidence="10 11">
    <name type="scientific">Cohnella candidum</name>
    <dbReference type="NCBI Taxonomy" id="2674991"/>
    <lineage>
        <taxon>Bacteria</taxon>
        <taxon>Bacillati</taxon>
        <taxon>Bacillota</taxon>
        <taxon>Bacilli</taxon>
        <taxon>Bacillales</taxon>
        <taxon>Paenibacillaceae</taxon>
        <taxon>Cohnella</taxon>
    </lineage>
</organism>
<dbReference type="RefSeq" id="WP_123042871.1">
    <property type="nucleotide sequence ID" value="NZ_CP033433.1"/>
</dbReference>
<accession>A0A3G3K3Q7</accession>
<dbReference type="PANTHER" id="PTHR22911">
    <property type="entry name" value="ACYL-MALONYL CONDENSING ENZYME-RELATED"/>
    <property type="match status" value="1"/>
</dbReference>
<dbReference type="Proteomes" id="UP000269097">
    <property type="component" value="Chromosome"/>
</dbReference>
<protein>
    <submittedName>
        <fullName evidence="10">EamA family transporter RarD</fullName>
    </submittedName>
</protein>
<evidence type="ECO:0000259" key="9">
    <source>
        <dbReference type="Pfam" id="PF00892"/>
    </source>
</evidence>
<evidence type="ECO:0000256" key="5">
    <source>
        <dbReference type="ARBA" id="ARBA00022692"/>
    </source>
</evidence>
<sequence>MKQGIVYAVLSYLAWGLLPLYWRLFQEMPAWEVLAHRVVWAFVFVALLVTAGKQWKPLKKVVSDKRSRIAVALCSVFISANWLIFIWAVNNDHVVETSLGYYMNPLISILMAVVFLKERLSVGQWIAIGLAGTGVVVMAVEFGSLPWVSLSLAVSFALYGLAKKAVKLDALLGLTWETMIVLPVALIYLVFVQTQGTGTFTELPVLKMLFLLLAGPATALPLFWFAKATRVLPLSLVGFIQYIAPTTSLLLAIFVFDEPFESSQFISFAFIWLALIVYSAASFVRNKPANRLNPERT</sequence>
<dbReference type="InterPro" id="IPR037185">
    <property type="entry name" value="EmrE-like"/>
</dbReference>
<feature type="transmembrane region" description="Helical" evidence="8">
    <location>
        <begin position="67"/>
        <end position="87"/>
    </location>
</feature>
<name>A0A3G3K3Q7_9BACL</name>
<dbReference type="GO" id="GO:0005886">
    <property type="term" value="C:plasma membrane"/>
    <property type="evidence" value="ECO:0007669"/>
    <property type="project" value="UniProtKB-SubCell"/>
</dbReference>
<evidence type="ECO:0000256" key="3">
    <source>
        <dbReference type="ARBA" id="ARBA00022448"/>
    </source>
</evidence>
<evidence type="ECO:0000313" key="11">
    <source>
        <dbReference type="Proteomes" id="UP000269097"/>
    </source>
</evidence>
<keyword evidence="5 8" id="KW-0812">Transmembrane</keyword>
<feature type="transmembrane region" description="Helical" evidence="8">
    <location>
        <begin position="146"/>
        <end position="162"/>
    </location>
</feature>
<feature type="transmembrane region" description="Helical" evidence="8">
    <location>
        <begin position="34"/>
        <end position="55"/>
    </location>
</feature>
<comment type="subcellular location">
    <subcellularLocation>
        <location evidence="1">Cell membrane</location>
        <topology evidence="1">Multi-pass membrane protein</topology>
    </subcellularLocation>
</comment>
<dbReference type="NCBIfam" id="TIGR00688">
    <property type="entry name" value="rarD"/>
    <property type="match status" value="1"/>
</dbReference>
<reference evidence="10 11" key="1">
    <citation type="submission" date="2018-10" db="EMBL/GenBank/DDBJ databases">
        <title>Genome Sequence of Cohnella sp.</title>
        <authorList>
            <person name="Srinivasan S."/>
            <person name="Kim M.K."/>
        </authorList>
    </citation>
    <scope>NUCLEOTIDE SEQUENCE [LARGE SCALE GENOMIC DNA]</scope>
    <source>
        <strain evidence="10 11">18JY8-7</strain>
    </source>
</reference>
<gene>
    <name evidence="10" type="primary">rarD</name>
    <name evidence="10" type="ORF">EAV92_20895</name>
</gene>
<dbReference type="PANTHER" id="PTHR22911:SF137">
    <property type="entry name" value="SOLUTE CARRIER FAMILY 35 MEMBER G2-RELATED"/>
    <property type="match status" value="1"/>
</dbReference>
<keyword evidence="7 8" id="KW-0472">Membrane</keyword>
<dbReference type="KEGG" id="coh:EAV92_20895"/>
<evidence type="ECO:0000256" key="6">
    <source>
        <dbReference type="ARBA" id="ARBA00022989"/>
    </source>
</evidence>
<keyword evidence="11" id="KW-1185">Reference proteome</keyword>
<keyword evidence="4" id="KW-1003">Cell membrane</keyword>
<evidence type="ECO:0000256" key="8">
    <source>
        <dbReference type="SAM" id="Phobius"/>
    </source>
</evidence>
<comment type="similarity">
    <text evidence="2">Belongs to the EamA transporter family.</text>
</comment>
<feature type="transmembrane region" description="Helical" evidence="8">
    <location>
        <begin position="174"/>
        <end position="193"/>
    </location>
</feature>
<evidence type="ECO:0000313" key="10">
    <source>
        <dbReference type="EMBL" id="AYQ74791.1"/>
    </source>
</evidence>
<evidence type="ECO:0000256" key="7">
    <source>
        <dbReference type="ARBA" id="ARBA00023136"/>
    </source>
</evidence>
<dbReference type="InterPro" id="IPR000620">
    <property type="entry name" value="EamA_dom"/>
</dbReference>
<feature type="transmembrane region" description="Helical" evidence="8">
    <location>
        <begin position="123"/>
        <end position="140"/>
    </location>
</feature>
<keyword evidence="6 8" id="KW-1133">Transmembrane helix</keyword>
<dbReference type="InterPro" id="IPR004626">
    <property type="entry name" value="RarD"/>
</dbReference>
<feature type="transmembrane region" description="Helical" evidence="8">
    <location>
        <begin position="99"/>
        <end position="116"/>
    </location>
</feature>
<feature type="transmembrane region" description="Helical" evidence="8">
    <location>
        <begin position="205"/>
        <end position="225"/>
    </location>
</feature>
<dbReference type="EMBL" id="CP033433">
    <property type="protein sequence ID" value="AYQ74791.1"/>
    <property type="molecule type" value="Genomic_DNA"/>
</dbReference>
<evidence type="ECO:0000256" key="2">
    <source>
        <dbReference type="ARBA" id="ARBA00007362"/>
    </source>
</evidence>
<proteinExistence type="inferred from homology"/>
<feature type="transmembrane region" description="Helical" evidence="8">
    <location>
        <begin position="5"/>
        <end position="22"/>
    </location>
</feature>
<feature type="transmembrane region" description="Helical" evidence="8">
    <location>
        <begin position="232"/>
        <end position="256"/>
    </location>
</feature>
<dbReference type="Pfam" id="PF00892">
    <property type="entry name" value="EamA"/>
    <property type="match status" value="1"/>
</dbReference>
<feature type="domain" description="EamA" evidence="9">
    <location>
        <begin position="4"/>
        <end position="138"/>
    </location>
</feature>
<dbReference type="Gene3D" id="1.10.3730.20">
    <property type="match status" value="1"/>
</dbReference>
<feature type="transmembrane region" description="Helical" evidence="8">
    <location>
        <begin position="262"/>
        <end position="284"/>
    </location>
</feature>
<dbReference type="SUPFAM" id="SSF103481">
    <property type="entry name" value="Multidrug resistance efflux transporter EmrE"/>
    <property type="match status" value="2"/>
</dbReference>
<dbReference type="AlphaFoldDB" id="A0A3G3K3Q7"/>
<evidence type="ECO:0000256" key="1">
    <source>
        <dbReference type="ARBA" id="ARBA00004651"/>
    </source>
</evidence>